<dbReference type="Pfam" id="PF04759">
    <property type="entry name" value="DUF617"/>
    <property type="match status" value="1"/>
</dbReference>
<evidence type="ECO:0000313" key="2">
    <source>
        <dbReference type="Proteomes" id="UP000639772"/>
    </source>
</evidence>
<evidence type="ECO:0000313" key="1">
    <source>
        <dbReference type="EMBL" id="KAG0465204.1"/>
    </source>
</evidence>
<dbReference type="PANTHER" id="PTHR31696">
    <property type="entry name" value="PROTEIN MIZU-KUSSEI 1"/>
    <property type="match status" value="1"/>
</dbReference>
<comment type="caution">
    <text evidence="1">The sequence shown here is derived from an EMBL/GenBank/DDBJ whole genome shotgun (WGS) entry which is preliminary data.</text>
</comment>
<reference evidence="1 2" key="1">
    <citation type="journal article" date="2020" name="Nat. Food">
        <title>A phased Vanilla planifolia genome enables genetic improvement of flavour and production.</title>
        <authorList>
            <person name="Hasing T."/>
            <person name="Tang H."/>
            <person name="Brym M."/>
            <person name="Khazi F."/>
            <person name="Huang T."/>
            <person name="Chambers A.H."/>
        </authorList>
    </citation>
    <scope>NUCLEOTIDE SEQUENCE [LARGE SCALE GENOMIC DNA]</scope>
    <source>
        <tissue evidence="1">Leaf</tissue>
    </source>
</reference>
<dbReference type="NCBIfam" id="TIGR01570">
    <property type="entry name" value="A_thal_3588"/>
    <property type="match status" value="1"/>
</dbReference>
<evidence type="ECO:0008006" key="3">
    <source>
        <dbReference type="Google" id="ProtNLM"/>
    </source>
</evidence>
<gene>
    <name evidence="1" type="ORF">HPP92_019368</name>
</gene>
<dbReference type="AlphaFoldDB" id="A0A835UJ94"/>
<sequence length="229" mass="25477">MKIVDRLRRTFVSCFNHQTSSPDRAQCPAHSRIATVLFKKHQDALAQEEDSLIDAAAATCTRCVFSISSARSIVVGTIYGHRRGGVSFCVQNEPATPPPFLYDLSLPTQRLADEMCSGTLGIALECHRHVAVRRSASLTWRLYCNGRRVGYASKRRPNEKDVAVLWKVRMMSAGTGVIRSLGDEEGELIYMRASYERVVGSRDTVSYHLINPSGGSPSQELSIFLLRTR</sequence>
<dbReference type="PANTHER" id="PTHR31696:SF72">
    <property type="entry name" value="OS05G0280000 PROTEIN"/>
    <property type="match status" value="1"/>
</dbReference>
<dbReference type="Proteomes" id="UP000639772">
    <property type="component" value="Chromosome 10"/>
</dbReference>
<dbReference type="OrthoDB" id="774785at2759"/>
<accession>A0A835UJ94</accession>
<dbReference type="InterPro" id="IPR006460">
    <property type="entry name" value="MIZ1-like_pln"/>
</dbReference>
<proteinExistence type="predicted"/>
<name>A0A835UJ94_VANPL</name>
<protein>
    <recommendedName>
        <fullName evidence="3">Protein MIZU-KUSSEI 1</fullName>
    </recommendedName>
</protein>
<dbReference type="EMBL" id="JADCNM010000010">
    <property type="protein sequence ID" value="KAG0465204.1"/>
    <property type="molecule type" value="Genomic_DNA"/>
</dbReference>
<dbReference type="GO" id="GO:0010274">
    <property type="term" value="P:hydrotropism"/>
    <property type="evidence" value="ECO:0007669"/>
    <property type="project" value="InterPro"/>
</dbReference>
<organism evidence="1 2">
    <name type="scientific">Vanilla planifolia</name>
    <name type="common">Vanilla</name>
    <dbReference type="NCBI Taxonomy" id="51239"/>
    <lineage>
        <taxon>Eukaryota</taxon>
        <taxon>Viridiplantae</taxon>
        <taxon>Streptophyta</taxon>
        <taxon>Embryophyta</taxon>
        <taxon>Tracheophyta</taxon>
        <taxon>Spermatophyta</taxon>
        <taxon>Magnoliopsida</taxon>
        <taxon>Liliopsida</taxon>
        <taxon>Asparagales</taxon>
        <taxon>Orchidaceae</taxon>
        <taxon>Vanilloideae</taxon>
        <taxon>Vanilleae</taxon>
        <taxon>Vanilla</taxon>
    </lineage>
</organism>